<comment type="caution">
    <text evidence="1">The sequence shown here is derived from an EMBL/GenBank/DDBJ whole genome shotgun (WGS) entry which is preliminary data.</text>
</comment>
<dbReference type="AlphaFoldDB" id="A0A4Y2BLB0"/>
<protein>
    <submittedName>
        <fullName evidence="1">Uncharacterized protein</fullName>
    </submittedName>
</protein>
<gene>
    <name evidence="1" type="ORF">AVEN_4558_1</name>
</gene>
<reference evidence="1 2" key="1">
    <citation type="journal article" date="2019" name="Sci. Rep.">
        <title>Orb-weaving spider Araneus ventricosus genome elucidates the spidroin gene catalogue.</title>
        <authorList>
            <person name="Kono N."/>
            <person name="Nakamura H."/>
            <person name="Ohtoshi R."/>
            <person name="Moran D.A.P."/>
            <person name="Shinohara A."/>
            <person name="Yoshida Y."/>
            <person name="Fujiwara M."/>
            <person name="Mori M."/>
            <person name="Tomita M."/>
            <person name="Arakawa K."/>
        </authorList>
    </citation>
    <scope>NUCLEOTIDE SEQUENCE [LARGE SCALE GENOMIC DNA]</scope>
</reference>
<proteinExistence type="predicted"/>
<name>A0A4Y2BLB0_ARAVE</name>
<sequence>MKRGAFSLIYSFLKDHNTANIKTLSGFKAIVFVEVKTSSFASNEAASIENRWPRRKFRAPSYCYRRFESLKNLTTYPPIPTLSRWQGALFA</sequence>
<dbReference type="EMBL" id="BGPR01000089">
    <property type="protein sequence ID" value="GBL92858.1"/>
    <property type="molecule type" value="Genomic_DNA"/>
</dbReference>
<keyword evidence="2" id="KW-1185">Reference proteome</keyword>
<dbReference type="OrthoDB" id="10409071at2759"/>
<organism evidence="1 2">
    <name type="scientific">Araneus ventricosus</name>
    <name type="common">Orbweaver spider</name>
    <name type="synonym">Epeira ventricosa</name>
    <dbReference type="NCBI Taxonomy" id="182803"/>
    <lineage>
        <taxon>Eukaryota</taxon>
        <taxon>Metazoa</taxon>
        <taxon>Ecdysozoa</taxon>
        <taxon>Arthropoda</taxon>
        <taxon>Chelicerata</taxon>
        <taxon>Arachnida</taxon>
        <taxon>Araneae</taxon>
        <taxon>Araneomorphae</taxon>
        <taxon>Entelegynae</taxon>
        <taxon>Araneoidea</taxon>
        <taxon>Araneidae</taxon>
        <taxon>Araneus</taxon>
    </lineage>
</organism>
<evidence type="ECO:0000313" key="2">
    <source>
        <dbReference type="Proteomes" id="UP000499080"/>
    </source>
</evidence>
<accession>A0A4Y2BLB0</accession>
<evidence type="ECO:0000313" key="1">
    <source>
        <dbReference type="EMBL" id="GBL92858.1"/>
    </source>
</evidence>
<dbReference type="Proteomes" id="UP000499080">
    <property type="component" value="Unassembled WGS sequence"/>
</dbReference>